<accession>A0A0A9HK28</accession>
<evidence type="ECO:0000313" key="1">
    <source>
        <dbReference type="EMBL" id="JAE36164.1"/>
    </source>
</evidence>
<organism evidence="1">
    <name type="scientific">Arundo donax</name>
    <name type="common">Giant reed</name>
    <name type="synonym">Donax arundinaceus</name>
    <dbReference type="NCBI Taxonomy" id="35708"/>
    <lineage>
        <taxon>Eukaryota</taxon>
        <taxon>Viridiplantae</taxon>
        <taxon>Streptophyta</taxon>
        <taxon>Embryophyta</taxon>
        <taxon>Tracheophyta</taxon>
        <taxon>Spermatophyta</taxon>
        <taxon>Magnoliopsida</taxon>
        <taxon>Liliopsida</taxon>
        <taxon>Poales</taxon>
        <taxon>Poaceae</taxon>
        <taxon>PACMAD clade</taxon>
        <taxon>Arundinoideae</taxon>
        <taxon>Arundineae</taxon>
        <taxon>Arundo</taxon>
    </lineage>
</organism>
<proteinExistence type="predicted"/>
<sequence>MMLFCSNDLLSFHELLIIYHGFTFGCITSLELPDSEKMALRQAFPFCR</sequence>
<reference evidence="1" key="1">
    <citation type="submission" date="2014-09" db="EMBL/GenBank/DDBJ databases">
        <authorList>
            <person name="Magalhaes I.L.F."/>
            <person name="Oliveira U."/>
            <person name="Santos F.R."/>
            <person name="Vidigal T.H.D.A."/>
            <person name="Brescovit A.D."/>
            <person name="Santos A.J."/>
        </authorList>
    </citation>
    <scope>NUCLEOTIDE SEQUENCE</scope>
    <source>
        <tissue evidence="1">Shoot tissue taken approximately 20 cm above the soil surface</tissue>
    </source>
</reference>
<name>A0A0A9HK28_ARUDO</name>
<dbReference type="EMBL" id="GBRH01161732">
    <property type="protein sequence ID" value="JAE36164.1"/>
    <property type="molecule type" value="Transcribed_RNA"/>
</dbReference>
<protein>
    <submittedName>
        <fullName evidence="1">Uncharacterized protein</fullName>
    </submittedName>
</protein>
<reference evidence="1" key="2">
    <citation type="journal article" date="2015" name="Data Brief">
        <title>Shoot transcriptome of the giant reed, Arundo donax.</title>
        <authorList>
            <person name="Barrero R.A."/>
            <person name="Guerrero F.D."/>
            <person name="Moolhuijzen P."/>
            <person name="Goolsby J.A."/>
            <person name="Tidwell J."/>
            <person name="Bellgard S.E."/>
            <person name="Bellgard M.I."/>
        </authorList>
    </citation>
    <scope>NUCLEOTIDE SEQUENCE</scope>
    <source>
        <tissue evidence="1">Shoot tissue taken approximately 20 cm above the soil surface</tissue>
    </source>
</reference>
<dbReference type="AlphaFoldDB" id="A0A0A9HK28"/>